<dbReference type="KEGG" id="rtu:PR017_24000"/>
<name>A0AAF1KC88_9HYPH</name>
<protein>
    <submittedName>
        <fullName evidence="2">Uncharacterized protein</fullName>
    </submittedName>
</protein>
<evidence type="ECO:0000313" key="2">
    <source>
        <dbReference type="EMBL" id="WFR98764.1"/>
    </source>
</evidence>
<evidence type="ECO:0000256" key="1">
    <source>
        <dbReference type="SAM" id="MobiDB-lite"/>
    </source>
</evidence>
<evidence type="ECO:0000313" key="3">
    <source>
        <dbReference type="Proteomes" id="UP000249499"/>
    </source>
</evidence>
<organism evidence="2 3">
    <name type="scientific">Rhizobium tumorigenes</name>
    <dbReference type="NCBI Taxonomy" id="2041385"/>
    <lineage>
        <taxon>Bacteria</taxon>
        <taxon>Pseudomonadati</taxon>
        <taxon>Pseudomonadota</taxon>
        <taxon>Alphaproteobacteria</taxon>
        <taxon>Hyphomicrobiales</taxon>
        <taxon>Rhizobiaceae</taxon>
        <taxon>Rhizobium/Agrobacterium group</taxon>
        <taxon>Rhizobium</taxon>
    </lineage>
</organism>
<dbReference type="Proteomes" id="UP000249499">
    <property type="component" value="Plasmid unnamed1"/>
</dbReference>
<feature type="region of interest" description="Disordered" evidence="1">
    <location>
        <begin position="1"/>
        <end position="30"/>
    </location>
</feature>
<proteinExistence type="predicted"/>
<gene>
    <name evidence="2" type="ORF">PR017_24000</name>
</gene>
<dbReference type="AlphaFoldDB" id="A0AAF1KC88"/>
<accession>A0AAF1KC88</accession>
<reference evidence="3" key="2">
    <citation type="journal article" date="2023" name="MicrobiologyOpen">
        <title>Genomics of the tumorigenes clade of the family Rhizobiaceae and description of Rhizobium rhododendri sp. nov.</title>
        <authorList>
            <person name="Kuzmanovic N."/>
            <person name="diCenzo G.C."/>
            <person name="Bunk B."/>
            <person name="Sproeer C."/>
            <person name="Fruehling A."/>
            <person name="Neumann-Schaal M."/>
            <person name="Overmann J."/>
            <person name="Smalla K."/>
        </authorList>
    </citation>
    <scope>NUCLEOTIDE SEQUENCE [LARGE SCALE GENOMIC DNA]</scope>
    <source>
        <strain evidence="3">1078</strain>
        <plasmid evidence="3">unnamed1</plasmid>
    </source>
</reference>
<feature type="compositionally biased region" description="Polar residues" evidence="1">
    <location>
        <begin position="13"/>
        <end position="25"/>
    </location>
</feature>
<dbReference type="EMBL" id="CP117258">
    <property type="protein sequence ID" value="WFR98764.1"/>
    <property type="molecule type" value="Genomic_DNA"/>
</dbReference>
<keyword evidence="2" id="KW-0614">Plasmid</keyword>
<geneLocation type="plasmid" evidence="2 3">
    <name>unnamed1</name>
</geneLocation>
<reference evidence="2 3" key="1">
    <citation type="journal article" date="2018" name="Sci. Rep.">
        <title>Rhizobium tumorigenes sp. nov., a novel plant tumorigenic bacterium isolated from cane gall tumors on thornless blackberry.</title>
        <authorList>
            <person name="Kuzmanovi N."/>
            <person name="Smalla K."/>
            <person name="Gronow S."/>
            <person name="PuBawska J."/>
        </authorList>
    </citation>
    <scope>NUCLEOTIDE SEQUENCE [LARGE SCALE GENOMIC DNA]</scope>
    <source>
        <strain evidence="2 3">1078</strain>
    </source>
</reference>
<keyword evidence="3" id="KW-1185">Reference proteome</keyword>
<sequence>MNSGNTEGEYVNVKSTDFQAPPSSTDHQDRAWYSGLKKGAADFWDGVTTTSDTAKTGQGVVSRAWDYTADPSLIQKDATSAWNALPTPQEAWEGTKNFVVGAGTGAAHVAQQVWDDPGGSASKSANWVKGEASSAVSGTKAMYAKVACRRWQAPRLGS</sequence>